<organism evidence="3 4">
    <name type="scientific">Lophiostoma macrostomum CBS 122681</name>
    <dbReference type="NCBI Taxonomy" id="1314788"/>
    <lineage>
        <taxon>Eukaryota</taxon>
        <taxon>Fungi</taxon>
        <taxon>Dikarya</taxon>
        <taxon>Ascomycota</taxon>
        <taxon>Pezizomycotina</taxon>
        <taxon>Dothideomycetes</taxon>
        <taxon>Pleosporomycetidae</taxon>
        <taxon>Pleosporales</taxon>
        <taxon>Lophiostomataceae</taxon>
        <taxon>Lophiostoma</taxon>
    </lineage>
</organism>
<accession>A0A6A6TQ63</accession>
<dbReference type="InterPro" id="IPR010730">
    <property type="entry name" value="HET"/>
</dbReference>
<feature type="domain" description="Heterokaryon incompatibility" evidence="2">
    <location>
        <begin position="285"/>
        <end position="428"/>
    </location>
</feature>
<dbReference type="AlphaFoldDB" id="A0A6A6TQ63"/>
<name>A0A6A6TQ63_9PLEO</name>
<evidence type="ECO:0000259" key="2">
    <source>
        <dbReference type="Pfam" id="PF06985"/>
    </source>
</evidence>
<dbReference type="PANTHER" id="PTHR33112">
    <property type="entry name" value="DOMAIN PROTEIN, PUTATIVE-RELATED"/>
    <property type="match status" value="1"/>
</dbReference>
<evidence type="ECO:0000313" key="4">
    <source>
        <dbReference type="Proteomes" id="UP000799324"/>
    </source>
</evidence>
<feature type="region of interest" description="Disordered" evidence="1">
    <location>
        <begin position="1"/>
        <end position="22"/>
    </location>
</feature>
<dbReference type="PANTHER" id="PTHR33112:SF8">
    <property type="entry name" value="HETEROKARYON INCOMPATIBILITY DOMAIN-CONTAINING PROTEIN"/>
    <property type="match status" value="1"/>
</dbReference>
<dbReference type="Proteomes" id="UP000799324">
    <property type="component" value="Unassembled WGS sequence"/>
</dbReference>
<dbReference type="OrthoDB" id="3796389at2759"/>
<sequence>MLKREPSISSDDETEDETTQLLRSQGVCEERLKKFRATSKRIRRCVEAKSATGSFCSNCNLLTLADLRKGFQISDSFARLRQSSNHCQLCRLVVMSLRNKLPDIDAKLKHDQNTFRTVQLSFNDDGATDTNTSSFKINTIERVSLLETFWIHMDDDATNGVVKVAARVAQKVPGAKGQLSRGLIYIDSFIMAYTKDPQISKIRSLPLDPRPKSDNKFALMKSWLEEDRNKETEIYLPPMYNRVKETVVNPVPSRLIHIPRSNDEERCRLRLIDTQSLLEADFPPYIALSHRWGLTHSFITTVRSLQTRQAGFDLQELPKTYRDAALVVSRLGFEYLWIDAICIVQDDNDDWLCESEKMGIIYRSAVFTIANHCSENDDGGFLEAALQRRGSIKFNAWDTKQTYLRSAADLELDVSKSPLSKRSWILQERFLSTRVLHFTIGMIYLETSHGVRSEDGWTPADAMRLTVDSANLLTAEQFMYRKPLSLQRFSHYLSDNSADQDSPMEWFSLLEMYSTCSLTKERDKLPALFGIVRAIQHAHWVYLAGIWKDRLYMGLMWMNVGEPLKKPSFERASSWSWAAYDGPVQFPLLRFSLPYSVVCNFVHANLENPSWLNGPGALTVEVDVLDLSPVLKSRDLFISLYREELHPTNAKAWEKADQAIFQDPALSIFNVYNARRFLWMPASSTSESLDCIYTPDHPGPPPPRSAFPRGEGSWIVFDSEDEVHNQQAYLDLLFVSLAFFNTIDIERKPVTLRMGIFISPVEGQKTYRRVGAGLLRSTLVETMHQVEDWKFTFDRREITLV</sequence>
<keyword evidence="4" id="KW-1185">Reference proteome</keyword>
<proteinExistence type="predicted"/>
<dbReference type="Pfam" id="PF06985">
    <property type="entry name" value="HET"/>
    <property type="match status" value="1"/>
</dbReference>
<evidence type="ECO:0000313" key="3">
    <source>
        <dbReference type="EMBL" id="KAF2661048.1"/>
    </source>
</evidence>
<evidence type="ECO:0000256" key="1">
    <source>
        <dbReference type="SAM" id="MobiDB-lite"/>
    </source>
</evidence>
<dbReference type="EMBL" id="MU004296">
    <property type="protein sequence ID" value="KAF2661048.1"/>
    <property type="molecule type" value="Genomic_DNA"/>
</dbReference>
<protein>
    <submittedName>
        <fullName evidence="3">HET-domain-containing protein</fullName>
    </submittedName>
</protein>
<gene>
    <name evidence="3" type="ORF">K491DRAFT_674344</name>
</gene>
<reference evidence="3" key="1">
    <citation type="journal article" date="2020" name="Stud. Mycol.">
        <title>101 Dothideomycetes genomes: a test case for predicting lifestyles and emergence of pathogens.</title>
        <authorList>
            <person name="Haridas S."/>
            <person name="Albert R."/>
            <person name="Binder M."/>
            <person name="Bloem J."/>
            <person name="Labutti K."/>
            <person name="Salamov A."/>
            <person name="Andreopoulos B."/>
            <person name="Baker S."/>
            <person name="Barry K."/>
            <person name="Bills G."/>
            <person name="Bluhm B."/>
            <person name="Cannon C."/>
            <person name="Castanera R."/>
            <person name="Culley D."/>
            <person name="Daum C."/>
            <person name="Ezra D."/>
            <person name="Gonzalez J."/>
            <person name="Henrissat B."/>
            <person name="Kuo A."/>
            <person name="Liang C."/>
            <person name="Lipzen A."/>
            <person name="Lutzoni F."/>
            <person name="Magnuson J."/>
            <person name="Mondo S."/>
            <person name="Nolan M."/>
            <person name="Ohm R."/>
            <person name="Pangilinan J."/>
            <person name="Park H.-J."/>
            <person name="Ramirez L."/>
            <person name="Alfaro M."/>
            <person name="Sun H."/>
            <person name="Tritt A."/>
            <person name="Yoshinaga Y."/>
            <person name="Zwiers L.-H."/>
            <person name="Turgeon B."/>
            <person name="Goodwin S."/>
            <person name="Spatafora J."/>
            <person name="Crous P."/>
            <person name="Grigoriev I."/>
        </authorList>
    </citation>
    <scope>NUCLEOTIDE SEQUENCE</scope>
    <source>
        <strain evidence="3">CBS 122681</strain>
    </source>
</reference>